<dbReference type="Gene3D" id="3.40.50.2000">
    <property type="entry name" value="Glycogen Phosphorylase B"/>
    <property type="match status" value="2"/>
</dbReference>
<proteinExistence type="inferred from homology"/>
<dbReference type="GO" id="GO:0051991">
    <property type="term" value="F:UDP-N-acetyl-D-glucosamine:N-acetylmuramoyl-L-alanyl-D-glutamyl-meso-2,6-diaminopimelyl-D-alanyl-D-alanine-diphosphoundecaprenol 4-beta-N-acetylglucosaminlytransferase activity"/>
    <property type="evidence" value="ECO:0007669"/>
    <property type="project" value="RHEA"/>
</dbReference>
<keyword evidence="5 10" id="KW-0133">Cell shape</keyword>
<dbReference type="Pfam" id="PF04101">
    <property type="entry name" value="Glyco_tran_28_C"/>
    <property type="match status" value="1"/>
</dbReference>
<dbReference type="Pfam" id="PF03033">
    <property type="entry name" value="Glyco_transf_28"/>
    <property type="match status" value="1"/>
</dbReference>
<dbReference type="EC" id="2.4.1.227" evidence="10"/>
<protein>
    <recommendedName>
        <fullName evidence="10">UDP-N-acetylglucosamine--N-acetylmuramyl-(pentapeptide) pyrophosphoryl-undecaprenol N-acetylglucosamine transferase</fullName>
        <ecNumber evidence="10">2.4.1.227</ecNumber>
    </recommendedName>
    <alternativeName>
        <fullName evidence="10">Undecaprenyl-PP-MurNAc-pentapeptide-UDPGlcNAc GlcNAc transferase</fullName>
    </alternativeName>
</protein>
<keyword evidence="11" id="KW-0812">Transmembrane</keyword>
<evidence type="ECO:0000256" key="11">
    <source>
        <dbReference type="SAM" id="Phobius"/>
    </source>
</evidence>
<dbReference type="CDD" id="cd03785">
    <property type="entry name" value="GT28_MurG"/>
    <property type="match status" value="1"/>
</dbReference>
<name>A0A3N1P0P9_9GAMM</name>
<keyword evidence="15" id="KW-1185">Reference proteome</keyword>
<dbReference type="PANTHER" id="PTHR21015:SF22">
    <property type="entry name" value="GLYCOSYLTRANSFERASE"/>
    <property type="match status" value="1"/>
</dbReference>
<evidence type="ECO:0000256" key="1">
    <source>
        <dbReference type="ARBA" id="ARBA00022475"/>
    </source>
</evidence>
<organism evidence="14 15">
    <name type="scientific">Marinimicrobium koreense</name>
    <dbReference type="NCBI Taxonomy" id="306545"/>
    <lineage>
        <taxon>Bacteria</taxon>
        <taxon>Pseudomonadati</taxon>
        <taxon>Pseudomonadota</taxon>
        <taxon>Gammaproteobacteria</taxon>
        <taxon>Cellvibrionales</taxon>
        <taxon>Cellvibrionaceae</taxon>
        <taxon>Marinimicrobium</taxon>
    </lineage>
</organism>
<dbReference type="EMBL" id="RJUK01000001">
    <property type="protein sequence ID" value="ROQ20827.1"/>
    <property type="molecule type" value="Genomic_DNA"/>
</dbReference>
<feature type="binding site" evidence="10">
    <location>
        <position position="129"/>
    </location>
    <ligand>
        <name>UDP-N-acetyl-alpha-D-glucosamine</name>
        <dbReference type="ChEBI" id="CHEBI:57705"/>
    </ligand>
</feature>
<evidence type="ECO:0000256" key="7">
    <source>
        <dbReference type="ARBA" id="ARBA00023136"/>
    </source>
</evidence>
<evidence type="ECO:0000256" key="9">
    <source>
        <dbReference type="ARBA" id="ARBA00023316"/>
    </source>
</evidence>
<feature type="binding site" evidence="10">
    <location>
        <position position="248"/>
    </location>
    <ligand>
        <name>UDP-N-acetyl-alpha-D-glucosamine</name>
        <dbReference type="ChEBI" id="CHEBI:57705"/>
    </ligand>
</feature>
<dbReference type="GO" id="GO:0051301">
    <property type="term" value="P:cell division"/>
    <property type="evidence" value="ECO:0007669"/>
    <property type="project" value="UniProtKB-KW"/>
</dbReference>
<keyword evidence="7 10" id="KW-0472">Membrane</keyword>
<evidence type="ECO:0000256" key="10">
    <source>
        <dbReference type="HAMAP-Rule" id="MF_00033"/>
    </source>
</evidence>
<dbReference type="GO" id="GO:0050511">
    <property type="term" value="F:undecaprenyldiphospho-muramoylpentapeptide beta-N-acetylglucosaminyltransferase activity"/>
    <property type="evidence" value="ECO:0007669"/>
    <property type="project" value="UniProtKB-UniRule"/>
</dbReference>
<evidence type="ECO:0000259" key="12">
    <source>
        <dbReference type="Pfam" id="PF03033"/>
    </source>
</evidence>
<dbReference type="SUPFAM" id="SSF53756">
    <property type="entry name" value="UDP-Glycosyltransferase/glycogen phosphorylase"/>
    <property type="match status" value="1"/>
</dbReference>
<comment type="pathway">
    <text evidence="10">Cell wall biogenesis; peptidoglycan biosynthesis.</text>
</comment>
<evidence type="ECO:0000313" key="14">
    <source>
        <dbReference type="EMBL" id="ROQ20827.1"/>
    </source>
</evidence>
<dbReference type="HAMAP" id="MF_00033">
    <property type="entry name" value="MurG"/>
    <property type="match status" value="1"/>
</dbReference>
<keyword evidence="3 10" id="KW-0328">Glycosyltransferase</keyword>
<dbReference type="InterPro" id="IPR004276">
    <property type="entry name" value="GlycoTrans_28_N"/>
</dbReference>
<feature type="binding site" evidence="10">
    <location>
        <begin position="17"/>
        <end position="19"/>
    </location>
    <ligand>
        <name>UDP-N-acetyl-alpha-D-glucosamine</name>
        <dbReference type="ChEBI" id="CHEBI:57705"/>
    </ligand>
</feature>
<evidence type="ECO:0000259" key="13">
    <source>
        <dbReference type="Pfam" id="PF04101"/>
    </source>
</evidence>
<reference evidence="14 15" key="1">
    <citation type="submission" date="2018-11" db="EMBL/GenBank/DDBJ databases">
        <title>Genomic Encyclopedia of Type Strains, Phase IV (KMG-IV): sequencing the most valuable type-strain genomes for metagenomic binning, comparative biology and taxonomic classification.</title>
        <authorList>
            <person name="Goeker M."/>
        </authorList>
    </citation>
    <scope>NUCLEOTIDE SEQUENCE [LARGE SCALE GENOMIC DNA]</scope>
    <source>
        <strain evidence="14 15">DSM 16974</strain>
    </source>
</reference>
<evidence type="ECO:0000256" key="3">
    <source>
        <dbReference type="ARBA" id="ARBA00022676"/>
    </source>
</evidence>
<evidence type="ECO:0000256" key="6">
    <source>
        <dbReference type="ARBA" id="ARBA00022984"/>
    </source>
</evidence>
<comment type="similarity">
    <text evidence="10">Belongs to the glycosyltransferase 28 family. MurG subfamily.</text>
</comment>
<feature type="domain" description="Glycosyl transferase family 28 C-terminal" evidence="13">
    <location>
        <begin position="188"/>
        <end position="341"/>
    </location>
</feature>
<keyword evidence="9 10" id="KW-0961">Cell wall biogenesis/degradation</keyword>
<keyword evidence="2 10" id="KW-0132">Cell division</keyword>
<evidence type="ECO:0000256" key="8">
    <source>
        <dbReference type="ARBA" id="ARBA00023306"/>
    </source>
</evidence>
<dbReference type="UniPathway" id="UPA00219"/>
<dbReference type="PANTHER" id="PTHR21015">
    <property type="entry name" value="UDP-N-ACETYLGLUCOSAMINE--N-ACETYLMURAMYL-(PENTAPEPTIDE) PYROPHOSPHORYL-UNDECAPRENOL N-ACETYLGLUCOSAMINE TRANSFERASE 1"/>
    <property type="match status" value="1"/>
</dbReference>
<accession>A0A3N1P0P9</accession>
<evidence type="ECO:0000256" key="2">
    <source>
        <dbReference type="ARBA" id="ARBA00022618"/>
    </source>
</evidence>
<feature type="binding site" evidence="10">
    <location>
        <position position="293"/>
    </location>
    <ligand>
        <name>UDP-N-acetyl-alpha-D-glucosamine</name>
        <dbReference type="ChEBI" id="CHEBI:57705"/>
    </ligand>
</feature>
<dbReference type="InterPro" id="IPR007235">
    <property type="entry name" value="Glyco_trans_28_C"/>
</dbReference>
<dbReference type="GO" id="GO:0009252">
    <property type="term" value="P:peptidoglycan biosynthetic process"/>
    <property type="evidence" value="ECO:0007669"/>
    <property type="project" value="UniProtKB-UniRule"/>
</dbReference>
<feature type="transmembrane region" description="Helical" evidence="11">
    <location>
        <begin position="74"/>
        <end position="94"/>
    </location>
</feature>
<comment type="caution">
    <text evidence="10">Lacks conserved residue(s) required for the propagation of feature annotation.</text>
</comment>
<evidence type="ECO:0000256" key="4">
    <source>
        <dbReference type="ARBA" id="ARBA00022679"/>
    </source>
</evidence>
<dbReference type="AlphaFoldDB" id="A0A3N1P0P9"/>
<feature type="binding site" evidence="10">
    <location>
        <position position="194"/>
    </location>
    <ligand>
        <name>UDP-N-acetyl-alpha-D-glucosamine</name>
        <dbReference type="ChEBI" id="CHEBI:57705"/>
    </ligand>
</feature>
<evidence type="ECO:0000313" key="15">
    <source>
        <dbReference type="Proteomes" id="UP000273643"/>
    </source>
</evidence>
<evidence type="ECO:0000256" key="5">
    <source>
        <dbReference type="ARBA" id="ARBA00022960"/>
    </source>
</evidence>
<gene>
    <name evidence="10" type="primary">murG</name>
    <name evidence="14" type="ORF">EDC38_1444</name>
</gene>
<keyword evidence="11" id="KW-1133">Transmembrane helix</keyword>
<feature type="binding site" evidence="10">
    <location>
        <position position="165"/>
    </location>
    <ligand>
        <name>UDP-N-acetyl-alpha-D-glucosamine</name>
        <dbReference type="ChEBI" id="CHEBI:57705"/>
    </ligand>
</feature>
<keyword evidence="1 10" id="KW-1003">Cell membrane</keyword>
<comment type="subcellular location">
    <subcellularLocation>
        <location evidence="10">Cell membrane</location>
        <topology evidence="10">Peripheral membrane protein</topology>
        <orientation evidence="10">Cytoplasmic side</orientation>
    </subcellularLocation>
</comment>
<dbReference type="GO" id="GO:0005886">
    <property type="term" value="C:plasma membrane"/>
    <property type="evidence" value="ECO:0007669"/>
    <property type="project" value="UniProtKB-SubCell"/>
</dbReference>
<keyword evidence="8 10" id="KW-0131">Cell cycle</keyword>
<dbReference type="RefSeq" id="WP_342769062.1">
    <property type="nucleotide sequence ID" value="NZ_RJUK01000001.1"/>
</dbReference>
<comment type="caution">
    <text evidence="14">The sequence shown here is derived from an EMBL/GenBank/DDBJ whole genome shotgun (WGS) entry which is preliminary data.</text>
</comment>
<dbReference type="GO" id="GO:0005975">
    <property type="term" value="P:carbohydrate metabolic process"/>
    <property type="evidence" value="ECO:0007669"/>
    <property type="project" value="InterPro"/>
</dbReference>
<sequence>MMTSASHKKALIMAGGTGGHVFPALAVARELQAQGVQVAWLGTAKGIEARLVPGAGIALHYLSVQGVRGRGMAGLLKAPFLILAAICQALAVIWRFKPDVVVGFGGFASGPGGIAAKLLWKPLVIHEQNAIPGTTNRYLAPWAQSVLTAFPTALKGAQVVGNPVRRELAALAAPAERFSARGEQPLRLLVLGGSLGAQAINEQVPEALARLAPEARPMVWHQSGAAHQEVTRSHYDAADVDARVDAFIDDMAEAYAWADWVICRAGALTISELMTAGLAALLIPFPHAIDDHQTHNAAVLVNAGAALAVSQKDLDGEKLAALMREEFSERNRLRAMAERGRQLARPEAARVVAEQCIAQTEVNRG</sequence>
<dbReference type="GO" id="GO:0008360">
    <property type="term" value="P:regulation of cell shape"/>
    <property type="evidence" value="ECO:0007669"/>
    <property type="project" value="UniProtKB-KW"/>
</dbReference>
<keyword evidence="4 10" id="KW-0808">Transferase</keyword>
<comment type="function">
    <text evidence="10">Cell wall formation. Catalyzes the transfer of a GlcNAc subunit on undecaprenyl-pyrophosphoryl-MurNAc-pentapeptide (lipid intermediate I) to form undecaprenyl-pyrophosphoryl-MurNAc-(pentapeptide)GlcNAc (lipid intermediate II).</text>
</comment>
<comment type="catalytic activity">
    <reaction evidence="10">
        <text>di-trans,octa-cis-undecaprenyl diphospho-N-acetyl-alpha-D-muramoyl-L-alanyl-D-glutamyl-meso-2,6-diaminopimeloyl-D-alanyl-D-alanine + UDP-N-acetyl-alpha-D-glucosamine = di-trans,octa-cis-undecaprenyl diphospho-[N-acetyl-alpha-D-glucosaminyl-(1-&gt;4)]-N-acetyl-alpha-D-muramoyl-L-alanyl-D-glutamyl-meso-2,6-diaminopimeloyl-D-alanyl-D-alanine + UDP + H(+)</text>
        <dbReference type="Rhea" id="RHEA:31227"/>
        <dbReference type="ChEBI" id="CHEBI:15378"/>
        <dbReference type="ChEBI" id="CHEBI:57705"/>
        <dbReference type="ChEBI" id="CHEBI:58223"/>
        <dbReference type="ChEBI" id="CHEBI:61387"/>
        <dbReference type="ChEBI" id="CHEBI:61388"/>
        <dbReference type="EC" id="2.4.1.227"/>
    </reaction>
</comment>
<dbReference type="NCBIfam" id="TIGR01133">
    <property type="entry name" value="murG"/>
    <property type="match status" value="1"/>
</dbReference>
<keyword evidence="6 10" id="KW-0573">Peptidoglycan synthesis</keyword>
<feature type="domain" description="Glycosyltransferase family 28 N-terminal" evidence="12">
    <location>
        <begin position="11"/>
        <end position="147"/>
    </location>
</feature>
<dbReference type="Proteomes" id="UP000273643">
    <property type="component" value="Unassembled WGS sequence"/>
</dbReference>
<dbReference type="InterPro" id="IPR006009">
    <property type="entry name" value="GlcNAc_MurG"/>
</dbReference>
<dbReference type="GO" id="GO:0071555">
    <property type="term" value="P:cell wall organization"/>
    <property type="evidence" value="ECO:0007669"/>
    <property type="project" value="UniProtKB-KW"/>
</dbReference>